<keyword evidence="10" id="KW-1185">Reference proteome</keyword>
<accession>A0ABT9H5C6</accession>
<evidence type="ECO:0000256" key="2">
    <source>
        <dbReference type="ARBA" id="ARBA00010100"/>
    </source>
</evidence>
<protein>
    <recommendedName>
        <fullName evidence="8">L-lactate permease</fullName>
    </recommendedName>
</protein>
<evidence type="ECO:0000313" key="9">
    <source>
        <dbReference type="EMBL" id="MDP4538519.1"/>
    </source>
</evidence>
<evidence type="ECO:0000256" key="7">
    <source>
        <dbReference type="ARBA" id="ARBA00023136"/>
    </source>
</evidence>
<keyword evidence="6 8" id="KW-1133">Transmembrane helix</keyword>
<keyword evidence="8" id="KW-0997">Cell inner membrane</keyword>
<reference evidence="9 10" key="1">
    <citation type="submission" date="2023-08" db="EMBL/GenBank/DDBJ databases">
        <title>genomic of DY56.</title>
        <authorList>
            <person name="Wang Y."/>
        </authorList>
    </citation>
    <scope>NUCLEOTIDE SEQUENCE [LARGE SCALE GENOMIC DNA]</scope>
    <source>
        <strain evidence="9 10">DY56-A-20</strain>
    </source>
</reference>
<comment type="function">
    <text evidence="8">Uptake of L-lactate across the membrane. Can also transport D-lactate and glycolate.</text>
</comment>
<evidence type="ECO:0000256" key="3">
    <source>
        <dbReference type="ARBA" id="ARBA00022448"/>
    </source>
</evidence>
<evidence type="ECO:0000256" key="1">
    <source>
        <dbReference type="ARBA" id="ARBA00004651"/>
    </source>
</evidence>
<dbReference type="Pfam" id="PF02652">
    <property type="entry name" value="Lactate_perm"/>
    <property type="match status" value="1"/>
</dbReference>
<keyword evidence="5 8" id="KW-0812">Transmembrane</keyword>
<proteinExistence type="inferred from homology"/>
<evidence type="ECO:0000256" key="8">
    <source>
        <dbReference type="RuleBase" id="RU365092"/>
    </source>
</evidence>
<name>A0ABT9H5C6_9SPHN</name>
<dbReference type="RefSeq" id="WP_305928650.1">
    <property type="nucleotide sequence ID" value="NZ_JAVAIL010000001.1"/>
</dbReference>
<sequence length="171" mass="18659">MQYLLALLPPLLFVLLLAGLHRTATTPGLIAAALAATLAVACFDYPVTPVTLLVPLFEAAFTSAAILWIIFPAPGIYEFQTGTGATEAIGTWRRTLSPKQPSFVRAILAARAMELRRNDESALVPSWCCLSANSLVASPKRMDRPGRFSFRLPECHSSRNRASEEKFVVRA</sequence>
<evidence type="ECO:0000256" key="4">
    <source>
        <dbReference type="ARBA" id="ARBA00022475"/>
    </source>
</evidence>
<evidence type="ECO:0000256" key="5">
    <source>
        <dbReference type="ARBA" id="ARBA00022692"/>
    </source>
</evidence>
<comment type="subcellular location">
    <subcellularLocation>
        <location evidence="8">Cell inner membrane</location>
        <topology evidence="8">Multi-pass membrane protein</topology>
    </subcellularLocation>
    <subcellularLocation>
        <location evidence="1">Cell membrane</location>
        <topology evidence="1">Multi-pass membrane protein</topology>
    </subcellularLocation>
</comment>
<feature type="transmembrane region" description="Helical" evidence="8">
    <location>
        <begin position="51"/>
        <end position="71"/>
    </location>
</feature>
<dbReference type="InterPro" id="IPR003804">
    <property type="entry name" value="Lactate_perm"/>
</dbReference>
<gene>
    <name evidence="9" type="ORF">Q9K01_02635</name>
</gene>
<dbReference type="EMBL" id="JAVAIL010000001">
    <property type="protein sequence ID" value="MDP4538519.1"/>
    <property type="molecule type" value="Genomic_DNA"/>
</dbReference>
<comment type="caution">
    <text evidence="9">The sequence shown here is derived from an EMBL/GenBank/DDBJ whole genome shotgun (WGS) entry which is preliminary data.</text>
</comment>
<comment type="similarity">
    <text evidence="2 8">Belongs to the lactate permease family.</text>
</comment>
<dbReference type="Proteomes" id="UP001235664">
    <property type="component" value="Unassembled WGS sequence"/>
</dbReference>
<keyword evidence="7 8" id="KW-0472">Membrane</keyword>
<evidence type="ECO:0000256" key="6">
    <source>
        <dbReference type="ARBA" id="ARBA00022989"/>
    </source>
</evidence>
<keyword evidence="3 8" id="KW-0813">Transport</keyword>
<keyword evidence="4" id="KW-1003">Cell membrane</keyword>
<evidence type="ECO:0000313" key="10">
    <source>
        <dbReference type="Proteomes" id="UP001235664"/>
    </source>
</evidence>
<comment type="caution">
    <text evidence="8">Lacks conserved residue(s) required for the propagation of feature annotation.</text>
</comment>
<organism evidence="9 10">
    <name type="scientific">Qipengyuania benthica</name>
    <dbReference type="NCBI Taxonomy" id="3067651"/>
    <lineage>
        <taxon>Bacteria</taxon>
        <taxon>Pseudomonadati</taxon>
        <taxon>Pseudomonadota</taxon>
        <taxon>Alphaproteobacteria</taxon>
        <taxon>Sphingomonadales</taxon>
        <taxon>Erythrobacteraceae</taxon>
        <taxon>Qipengyuania</taxon>
    </lineage>
</organism>